<keyword evidence="5" id="KW-0408">Iron</keyword>
<proteinExistence type="predicted"/>
<feature type="domain" description="4Fe-4S ferredoxin-type" evidence="8">
    <location>
        <begin position="1"/>
        <end position="28"/>
    </location>
</feature>
<dbReference type="Pfam" id="PF12838">
    <property type="entry name" value="Fer4_7"/>
    <property type="match status" value="1"/>
</dbReference>
<keyword evidence="7" id="KW-0472">Membrane</keyword>
<keyword evidence="10" id="KW-1185">Reference proteome</keyword>
<dbReference type="GO" id="GO:0046872">
    <property type="term" value="F:metal ion binding"/>
    <property type="evidence" value="ECO:0007669"/>
    <property type="project" value="UniProtKB-KW"/>
</dbReference>
<evidence type="ECO:0000259" key="8">
    <source>
        <dbReference type="PROSITE" id="PS51379"/>
    </source>
</evidence>
<evidence type="ECO:0000313" key="10">
    <source>
        <dbReference type="Proteomes" id="UP000253961"/>
    </source>
</evidence>
<feature type="domain" description="4Fe-4S ferredoxin-type" evidence="8">
    <location>
        <begin position="46"/>
        <end position="75"/>
    </location>
</feature>
<dbReference type="GO" id="GO:0051539">
    <property type="term" value="F:4 iron, 4 sulfur cluster binding"/>
    <property type="evidence" value="ECO:0007669"/>
    <property type="project" value="UniProtKB-KW"/>
</dbReference>
<keyword evidence="1" id="KW-0813">Transport</keyword>
<dbReference type="InterPro" id="IPR017896">
    <property type="entry name" value="4Fe4S_Fe-S-bd"/>
</dbReference>
<dbReference type="Gene3D" id="3.30.70.20">
    <property type="match status" value="1"/>
</dbReference>
<evidence type="ECO:0000256" key="3">
    <source>
        <dbReference type="ARBA" id="ARBA00022723"/>
    </source>
</evidence>
<keyword evidence="7" id="KW-0812">Transmembrane</keyword>
<keyword evidence="7" id="KW-1133">Transmembrane helix</keyword>
<dbReference type="PROSITE" id="PS00198">
    <property type="entry name" value="4FE4S_FER_1"/>
    <property type="match status" value="1"/>
</dbReference>
<evidence type="ECO:0000256" key="1">
    <source>
        <dbReference type="ARBA" id="ARBA00022448"/>
    </source>
</evidence>
<evidence type="ECO:0000256" key="5">
    <source>
        <dbReference type="ARBA" id="ARBA00023004"/>
    </source>
</evidence>
<evidence type="ECO:0000256" key="2">
    <source>
        <dbReference type="ARBA" id="ARBA00022485"/>
    </source>
</evidence>
<keyword evidence="3" id="KW-0479">Metal-binding</keyword>
<gene>
    <name evidence="9" type="ORF">DU508_14605</name>
</gene>
<dbReference type="PANTHER" id="PTHR42859:SF10">
    <property type="entry name" value="DIMETHYLSULFOXIDE REDUCTASE CHAIN B"/>
    <property type="match status" value="1"/>
</dbReference>
<accession>A0A369PWB0</accession>
<evidence type="ECO:0000256" key="4">
    <source>
        <dbReference type="ARBA" id="ARBA00022982"/>
    </source>
</evidence>
<evidence type="ECO:0000256" key="7">
    <source>
        <dbReference type="SAM" id="Phobius"/>
    </source>
</evidence>
<dbReference type="PROSITE" id="PS51379">
    <property type="entry name" value="4FE4S_FER_2"/>
    <property type="match status" value="2"/>
</dbReference>
<dbReference type="SUPFAM" id="SSF54862">
    <property type="entry name" value="4Fe-4S ferredoxins"/>
    <property type="match status" value="1"/>
</dbReference>
<dbReference type="InterPro" id="IPR017900">
    <property type="entry name" value="4Fe4S_Fe_S_CS"/>
</dbReference>
<dbReference type="InterPro" id="IPR050294">
    <property type="entry name" value="RnfB_subfamily"/>
</dbReference>
<comment type="caution">
    <text evidence="9">The sequence shown here is derived from an EMBL/GenBank/DDBJ whole genome shotgun (WGS) entry which is preliminary data.</text>
</comment>
<organism evidence="9 10">
    <name type="scientific">Pedobacter chinensis</name>
    <dbReference type="NCBI Taxonomy" id="2282421"/>
    <lineage>
        <taxon>Bacteria</taxon>
        <taxon>Pseudomonadati</taxon>
        <taxon>Bacteroidota</taxon>
        <taxon>Sphingobacteriia</taxon>
        <taxon>Sphingobacteriales</taxon>
        <taxon>Sphingobacteriaceae</taxon>
        <taxon>Pedobacter</taxon>
    </lineage>
</organism>
<dbReference type="AlphaFoldDB" id="A0A369PWB0"/>
<keyword evidence="2" id="KW-0004">4Fe-4S</keyword>
<evidence type="ECO:0000313" key="9">
    <source>
        <dbReference type="EMBL" id="RDC55515.1"/>
    </source>
</evidence>
<reference evidence="9 10" key="1">
    <citation type="submission" date="2018-07" db="EMBL/GenBank/DDBJ databases">
        <title>Pedobacter sp. nov., isolated from soil.</title>
        <authorList>
            <person name="Zhou L.Y."/>
            <person name="Du Z.J."/>
        </authorList>
    </citation>
    <scope>NUCLEOTIDE SEQUENCE [LARGE SCALE GENOMIC DNA]</scope>
    <source>
        <strain evidence="9 10">JDX94</strain>
    </source>
</reference>
<dbReference type="EMBL" id="QPKV01000006">
    <property type="protein sequence ID" value="RDC55515.1"/>
    <property type="molecule type" value="Genomic_DNA"/>
</dbReference>
<sequence length="223" mass="22975">MLLPVTSCTVCKLCLDVCPTSAIIHAPDGTISVEFQDGEHSWFTEGYVRIDTNSCINCKQCIPVCPYGAIYDTWPAINGGYPAPWDGSGSGGSGSTVGGPGGNNPGSSVSSHFVASGQGTSAYDVAGLMLAAFGLSASHAEIAATAANLEATAMSGFKTASRIFGVIDIASNVIEFAQDPNWEDAGQAVLGIALTFGAMNPATAIVGGIILAAWELYEYKRDH</sequence>
<feature type="transmembrane region" description="Helical" evidence="7">
    <location>
        <begin position="188"/>
        <end position="214"/>
    </location>
</feature>
<evidence type="ECO:0000256" key="6">
    <source>
        <dbReference type="ARBA" id="ARBA00023014"/>
    </source>
</evidence>
<name>A0A369PWB0_9SPHI</name>
<protein>
    <submittedName>
        <fullName evidence="9">4Fe-4S dicluster domain-containing protein</fullName>
    </submittedName>
</protein>
<dbReference type="Proteomes" id="UP000253961">
    <property type="component" value="Unassembled WGS sequence"/>
</dbReference>
<keyword evidence="6" id="KW-0411">Iron-sulfur</keyword>
<keyword evidence="4" id="KW-0249">Electron transport</keyword>
<dbReference type="PANTHER" id="PTHR42859">
    <property type="entry name" value="OXIDOREDUCTASE"/>
    <property type="match status" value="1"/>
</dbReference>